<dbReference type="SUPFAM" id="SSF161098">
    <property type="entry name" value="MetI-like"/>
    <property type="match status" value="1"/>
</dbReference>
<feature type="transmembrane region" description="Helical" evidence="7">
    <location>
        <begin position="257"/>
        <end position="280"/>
    </location>
</feature>
<feature type="transmembrane region" description="Helical" evidence="7">
    <location>
        <begin position="162"/>
        <end position="179"/>
    </location>
</feature>
<feature type="transmembrane region" description="Helical" evidence="7">
    <location>
        <begin position="93"/>
        <end position="117"/>
    </location>
</feature>
<name>A0A7I8DRG2_9FIRM</name>
<dbReference type="InterPro" id="IPR035906">
    <property type="entry name" value="MetI-like_sf"/>
</dbReference>
<feature type="transmembrane region" description="Helical" evidence="7">
    <location>
        <begin position="129"/>
        <end position="150"/>
    </location>
</feature>
<keyword evidence="4 7" id="KW-0812">Transmembrane</keyword>
<comment type="subcellular location">
    <subcellularLocation>
        <location evidence="1 7">Cell membrane</location>
        <topology evidence="1 7">Multi-pass membrane protein</topology>
    </subcellularLocation>
</comment>
<reference evidence="9 10" key="1">
    <citation type="submission" date="2020-08" db="EMBL/GenBank/DDBJ databases">
        <title>Draft genome sequencing of an Anaerocolumna strain isolated from anoxic soil subjected to BSD treatment.</title>
        <authorList>
            <person name="Uek A."/>
            <person name="Tonouchi A."/>
        </authorList>
    </citation>
    <scope>NUCLEOTIDE SEQUENCE [LARGE SCALE GENOMIC DNA]</scope>
    <source>
        <strain evidence="9 10">CTTW</strain>
    </source>
</reference>
<evidence type="ECO:0000256" key="2">
    <source>
        <dbReference type="ARBA" id="ARBA00022448"/>
    </source>
</evidence>
<dbReference type="PANTHER" id="PTHR43744">
    <property type="entry name" value="ABC TRANSPORTER PERMEASE PROTEIN MG189-RELATED-RELATED"/>
    <property type="match status" value="1"/>
</dbReference>
<dbReference type="GO" id="GO:0055085">
    <property type="term" value="P:transmembrane transport"/>
    <property type="evidence" value="ECO:0007669"/>
    <property type="project" value="InterPro"/>
</dbReference>
<keyword evidence="6 7" id="KW-0472">Membrane</keyword>
<evidence type="ECO:0000313" key="10">
    <source>
        <dbReference type="Proteomes" id="UP000515703"/>
    </source>
</evidence>
<accession>A0A7I8DRG2</accession>
<dbReference type="InterPro" id="IPR000515">
    <property type="entry name" value="MetI-like"/>
</dbReference>
<dbReference type="EMBL" id="AP023368">
    <property type="protein sequence ID" value="BCJ99851.1"/>
    <property type="molecule type" value="Genomic_DNA"/>
</dbReference>
<evidence type="ECO:0000256" key="1">
    <source>
        <dbReference type="ARBA" id="ARBA00004651"/>
    </source>
</evidence>
<gene>
    <name evidence="9" type="ORF">bsdcttw_28920</name>
</gene>
<keyword evidence="5 7" id="KW-1133">Transmembrane helix</keyword>
<protein>
    <submittedName>
        <fullName evidence="9">ABC transporter permease</fullName>
    </submittedName>
</protein>
<evidence type="ECO:0000256" key="7">
    <source>
        <dbReference type="RuleBase" id="RU363032"/>
    </source>
</evidence>
<feature type="domain" description="ABC transmembrane type-1" evidence="8">
    <location>
        <begin position="94"/>
        <end position="281"/>
    </location>
</feature>
<evidence type="ECO:0000256" key="4">
    <source>
        <dbReference type="ARBA" id="ARBA00022692"/>
    </source>
</evidence>
<dbReference type="Proteomes" id="UP000515703">
    <property type="component" value="Chromosome"/>
</dbReference>
<evidence type="ECO:0000259" key="8">
    <source>
        <dbReference type="PROSITE" id="PS50928"/>
    </source>
</evidence>
<sequence length="296" mass="32789">MKQLYKFLVSKLRARKLRRRNRSLMGDIGLTLVLVFFGLFSLFPLIFTVVNAFKPLSEIFIIPPKMTVENPTLNNFFDLATIVESFNVPLSRYIFNTGVITVLGTFGTVLLGSMAAFPLAKYTFPGSKLMSNIIVYALMFNASVTAIPNYLIMSKLGMIDTYWAVILPAIGSTLGLYLMKNFMVQIPDEMLEAAKIDGAGEFKTYWSVVMPLCKPAWITLIILSFQQMWGTTGGVFIYTEELKPVTYVLQQLVSGGISRTGVSSAISFIMLLVPITVFVLSQSNVIETMATSGVKG</sequence>
<reference evidence="9 10" key="2">
    <citation type="submission" date="2020-08" db="EMBL/GenBank/DDBJ databases">
        <authorList>
            <person name="Ueki A."/>
            <person name="Tonouchi A."/>
        </authorList>
    </citation>
    <scope>NUCLEOTIDE SEQUENCE [LARGE SCALE GENOMIC DNA]</scope>
    <source>
        <strain evidence="9 10">CTTW</strain>
    </source>
</reference>
<comment type="similarity">
    <text evidence="7">Belongs to the binding-protein-dependent transport system permease family.</text>
</comment>
<feature type="transmembrane region" description="Helical" evidence="7">
    <location>
        <begin position="216"/>
        <end position="237"/>
    </location>
</feature>
<dbReference type="PROSITE" id="PS50928">
    <property type="entry name" value="ABC_TM1"/>
    <property type="match status" value="1"/>
</dbReference>
<proteinExistence type="inferred from homology"/>
<dbReference type="AlphaFoldDB" id="A0A7I8DRG2"/>
<keyword evidence="2 7" id="KW-0813">Transport</keyword>
<dbReference type="Gene3D" id="1.10.3720.10">
    <property type="entry name" value="MetI-like"/>
    <property type="match status" value="1"/>
</dbReference>
<dbReference type="PANTHER" id="PTHR43744:SF1">
    <property type="entry name" value="BINDING-PROTEIN-DEPENDENT TRANSPORT SYSTEMS INNER MEMBRANE COMPONENT"/>
    <property type="match status" value="1"/>
</dbReference>
<dbReference type="Pfam" id="PF00528">
    <property type="entry name" value="BPD_transp_1"/>
    <property type="match status" value="1"/>
</dbReference>
<dbReference type="KEGG" id="acht:bsdcttw_28920"/>
<dbReference type="GO" id="GO:0005886">
    <property type="term" value="C:plasma membrane"/>
    <property type="evidence" value="ECO:0007669"/>
    <property type="project" value="UniProtKB-SubCell"/>
</dbReference>
<evidence type="ECO:0000313" key="9">
    <source>
        <dbReference type="EMBL" id="BCJ99851.1"/>
    </source>
</evidence>
<keyword evidence="10" id="KW-1185">Reference proteome</keyword>
<evidence type="ECO:0000256" key="6">
    <source>
        <dbReference type="ARBA" id="ARBA00023136"/>
    </source>
</evidence>
<dbReference type="RefSeq" id="WP_185255580.1">
    <property type="nucleotide sequence ID" value="NZ_AP023368.1"/>
</dbReference>
<keyword evidence="3" id="KW-1003">Cell membrane</keyword>
<evidence type="ECO:0000256" key="3">
    <source>
        <dbReference type="ARBA" id="ARBA00022475"/>
    </source>
</evidence>
<organism evidence="9 10">
    <name type="scientific">Anaerocolumna chitinilytica</name>
    <dbReference type="NCBI Taxonomy" id="1727145"/>
    <lineage>
        <taxon>Bacteria</taxon>
        <taxon>Bacillati</taxon>
        <taxon>Bacillota</taxon>
        <taxon>Clostridia</taxon>
        <taxon>Lachnospirales</taxon>
        <taxon>Lachnospiraceae</taxon>
        <taxon>Anaerocolumna</taxon>
    </lineage>
</organism>
<evidence type="ECO:0000256" key="5">
    <source>
        <dbReference type="ARBA" id="ARBA00022989"/>
    </source>
</evidence>
<dbReference type="CDD" id="cd06261">
    <property type="entry name" value="TM_PBP2"/>
    <property type="match status" value="1"/>
</dbReference>